<organism evidence="20 21">
    <name type="scientific">Ceratocystis fimbriata f. sp. platani</name>
    <dbReference type="NCBI Taxonomy" id="88771"/>
    <lineage>
        <taxon>Eukaryota</taxon>
        <taxon>Fungi</taxon>
        <taxon>Dikarya</taxon>
        <taxon>Ascomycota</taxon>
        <taxon>Pezizomycotina</taxon>
        <taxon>Sordariomycetes</taxon>
        <taxon>Hypocreomycetidae</taxon>
        <taxon>Microascales</taxon>
        <taxon>Ceratocystidaceae</taxon>
        <taxon>Ceratocystis</taxon>
    </lineage>
</organism>
<dbReference type="SUPFAM" id="SSF51445">
    <property type="entry name" value="(Trans)glycosidases"/>
    <property type="match status" value="1"/>
</dbReference>
<dbReference type="InterPro" id="IPR050288">
    <property type="entry name" value="Cellulose_deg_GH3"/>
</dbReference>
<comment type="catalytic activity">
    <reaction evidence="1">
        <text>Hydrolysis of terminal, non-reducing beta-D-glucosyl residues with release of beta-D-glucose.</text>
        <dbReference type="EC" id="3.2.1.21"/>
    </reaction>
</comment>
<keyword evidence="6" id="KW-0136">Cellulose degradation</keyword>
<keyword evidence="7" id="KW-0325">Glycoprotein</keyword>
<comment type="pathway">
    <text evidence="2">Glycan metabolism; cellulose degradation.</text>
</comment>
<dbReference type="FunFam" id="3.20.20.300:FF:000002">
    <property type="entry name" value="Probable beta-glucosidase"/>
    <property type="match status" value="1"/>
</dbReference>
<evidence type="ECO:0000256" key="5">
    <source>
        <dbReference type="ARBA" id="ARBA00022801"/>
    </source>
</evidence>
<dbReference type="Pfam" id="PF01915">
    <property type="entry name" value="Glyco_hydro_3_C"/>
    <property type="match status" value="1"/>
</dbReference>
<dbReference type="Gene3D" id="3.20.20.300">
    <property type="entry name" value="Glycoside hydrolase, family 3, N-terminal domain"/>
    <property type="match status" value="1"/>
</dbReference>
<dbReference type="Pfam" id="PF00933">
    <property type="entry name" value="Glyco_hydro_3"/>
    <property type="match status" value="1"/>
</dbReference>
<dbReference type="EC" id="3.2.1.21" evidence="4"/>
<evidence type="ECO:0000256" key="17">
    <source>
        <dbReference type="ARBA" id="ARBA00083231"/>
    </source>
</evidence>
<feature type="domain" description="Fibronectin type III-like" evidence="19">
    <location>
        <begin position="751"/>
        <end position="825"/>
    </location>
</feature>
<dbReference type="InterPro" id="IPR013783">
    <property type="entry name" value="Ig-like_fold"/>
</dbReference>
<dbReference type="InterPro" id="IPR002772">
    <property type="entry name" value="Glyco_hydro_3_C"/>
</dbReference>
<dbReference type="Proteomes" id="UP000034841">
    <property type="component" value="Unassembled WGS sequence"/>
</dbReference>
<dbReference type="InterPro" id="IPR026891">
    <property type="entry name" value="Fn3-like"/>
</dbReference>
<dbReference type="EMBL" id="LBBL01000058">
    <property type="protein sequence ID" value="KKF96180.1"/>
    <property type="molecule type" value="Genomic_DNA"/>
</dbReference>
<evidence type="ECO:0000256" key="2">
    <source>
        <dbReference type="ARBA" id="ARBA00004987"/>
    </source>
</evidence>
<dbReference type="PRINTS" id="PR00133">
    <property type="entry name" value="GLHYDRLASE3"/>
</dbReference>
<evidence type="ECO:0000256" key="14">
    <source>
        <dbReference type="ARBA" id="ARBA00041810"/>
    </source>
</evidence>
<dbReference type="PANTHER" id="PTHR42715:SF2">
    <property type="entry name" value="BETA-GLUCOSIDASE F-RELATED"/>
    <property type="match status" value="1"/>
</dbReference>
<evidence type="ECO:0000259" key="19">
    <source>
        <dbReference type="SMART" id="SM01217"/>
    </source>
</evidence>
<dbReference type="Gene3D" id="2.60.40.10">
    <property type="entry name" value="Immunoglobulins"/>
    <property type="match status" value="1"/>
</dbReference>
<dbReference type="AlphaFoldDB" id="A0A0F8B666"/>
<dbReference type="OrthoDB" id="416222at2759"/>
<evidence type="ECO:0000256" key="4">
    <source>
        <dbReference type="ARBA" id="ARBA00012744"/>
    </source>
</evidence>
<protein>
    <recommendedName>
        <fullName evidence="15">Beta-glucosidase cel3A</fullName>
        <ecNumber evidence="4">3.2.1.21</ecNumber>
    </recommendedName>
    <alternativeName>
        <fullName evidence="12">Beta-D-glucoside glucohydrolase F</fullName>
    </alternativeName>
    <alternativeName>
        <fullName evidence="16">Beta-D-glucoside glucohydrolase cel3A</fullName>
    </alternativeName>
    <alternativeName>
        <fullName evidence="13">Cellobiase F</fullName>
    </alternativeName>
    <alternativeName>
        <fullName evidence="18">Cellobiase cel3A</fullName>
    </alternativeName>
    <alternativeName>
        <fullName evidence="14">Gentiobiase F</fullName>
    </alternativeName>
    <alternativeName>
        <fullName evidence="17">Gentiobiase cel3A</fullName>
    </alternativeName>
    <alternativeName>
        <fullName evidence="11">Probable beta-glucosidase F</fullName>
    </alternativeName>
</protein>
<dbReference type="SUPFAM" id="SSF52279">
    <property type="entry name" value="Beta-D-glucan exohydrolase, C-terminal domain"/>
    <property type="match status" value="1"/>
</dbReference>
<evidence type="ECO:0000313" key="20">
    <source>
        <dbReference type="EMBL" id="KKF96180.1"/>
    </source>
</evidence>
<reference evidence="20 21" key="1">
    <citation type="submission" date="2015-04" db="EMBL/GenBank/DDBJ databases">
        <title>Genome sequence of Ceratocystis platani, a major pathogen of plane trees.</title>
        <authorList>
            <person name="Belbahri L."/>
        </authorList>
    </citation>
    <scope>NUCLEOTIDE SEQUENCE [LARGE SCALE GENOMIC DNA]</scope>
    <source>
        <strain evidence="20 21">CFO</strain>
    </source>
</reference>
<name>A0A0F8B666_CERFI</name>
<dbReference type="GO" id="GO:0030245">
    <property type="term" value="P:cellulose catabolic process"/>
    <property type="evidence" value="ECO:0007669"/>
    <property type="project" value="UniProtKB-KW"/>
</dbReference>
<comment type="similarity">
    <text evidence="3">Belongs to the glycosyl hydrolase 3 family.</text>
</comment>
<evidence type="ECO:0000256" key="13">
    <source>
        <dbReference type="ARBA" id="ARBA00041600"/>
    </source>
</evidence>
<keyword evidence="21" id="KW-1185">Reference proteome</keyword>
<keyword evidence="8" id="KW-0119">Carbohydrate metabolism</keyword>
<evidence type="ECO:0000256" key="18">
    <source>
        <dbReference type="ARBA" id="ARBA00083611"/>
    </source>
</evidence>
<keyword evidence="10" id="KW-0624">Polysaccharide degradation</keyword>
<evidence type="ECO:0000256" key="6">
    <source>
        <dbReference type="ARBA" id="ARBA00023001"/>
    </source>
</evidence>
<dbReference type="InterPro" id="IPR036881">
    <property type="entry name" value="Glyco_hydro_3_C_sf"/>
</dbReference>
<evidence type="ECO:0000256" key="8">
    <source>
        <dbReference type="ARBA" id="ARBA00023277"/>
    </source>
</evidence>
<evidence type="ECO:0000256" key="7">
    <source>
        <dbReference type="ARBA" id="ARBA00023180"/>
    </source>
</evidence>
<dbReference type="PANTHER" id="PTHR42715">
    <property type="entry name" value="BETA-GLUCOSIDASE"/>
    <property type="match status" value="1"/>
</dbReference>
<accession>A0A0F8B666</accession>
<evidence type="ECO:0000256" key="3">
    <source>
        <dbReference type="ARBA" id="ARBA00005336"/>
    </source>
</evidence>
<evidence type="ECO:0000256" key="15">
    <source>
        <dbReference type="ARBA" id="ARBA00070030"/>
    </source>
</evidence>
<dbReference type="Pfam" id="PF14310">
    <property type="entry name" value="Fn3-like"/>
    <property type="match status" value="1"/>
</dbReference>
<comment type="caution">
    <text evidence="20">The sequence shown here is derived from an EMBL/GenBank/DDBJ whole genome shotgun (WGS) entry which is preliminary data.</text>
</comment>
<gene>
    <name evidence="20" type="primary">bglF</name>
    <name evidence="20" type="ORF">CFO_g1469</name>
</gene>
<evidence type="ECO:0000256" key="9">
    <source>
        <dbReference type="ARBA" id="ARBA00023295"/>
    </source>
</evidence>
<evidence type="ECO:0000256" key="16">
    <source>
        <dbReference type="ARBA" id="ARBA00078013"/>
    </source>
</evidence>
<dbReference type="Gene3D" id="3.40.50.1700">
    <property type="entry name" value="Glycoside hydrolase family 3 C-terminal domain"/>
    <property type="match status" value="1"/>
</dbReference>
<evidence type="ECO:0000256" key="1">
    <source>
        <dbReference type="ARBA" id="ARBA00000448"/>
    </source>
</evidence>
<dbReference type="GO" id="GO:0008422">
    <property type="term" value="F:beta-glucosidase activity"/>
    <property type="evidence" value="ECO:0007669"/>
    <property type="project" value="UniProtKB-EC"/>
</dbReference>
<proteinExistence type="inferred from homology"/>
<dbReference type="InterPro" id="IPR001764">
    <property type="entry name" value="Glyco_hydro_3_N"/>
</dbReference>
<dbReference type="SMART" id="SM01217">
    <property type="entry name" value="Fn3_like"/>
    <property type="match status" value="1"/>
</dbReference>
<keyword evidence="5 20" id="KW-0378">Hydrolase</keyword>
<dbReference type="InterPro" id="IPR036962">
    <property type="entry name" value="Glyco_hydro_3_N_sf"/>
</dbReference>
<dbReference type="InterPro" id="IPR017853">
    <property type="entry name" value="GH"/>
</dbReference>
<evidence type="ECO:0000313" key="21">
    <source>
        <dbReference type="Proteomes" id="UP000034841"/>
    </source>
</evidence>
<sequence length="847" mass="92110">MGGVQSQAVSAPYYPAPYGGWVPDWATSYERAKALVDNMTLAEKTNITAGTGIYMGNTGSAPRVGFPQLCLGDAANGVRLTDNVTVFPAGITTGATWDKELMYERAVAMGKEFRGKGVNIYLGPSVGPLGKRPRGGRNWEGFGSDPVLQAVGGRETVKGVQEQGVIATIKHFIGNEQEMYRMYNPFMAGYSANIDDRTLHELYLWPFAEAIHEGVGAMMTAYNAVNNSASSQNSHLINGIAKDELGFQGFVMSDWISHMSGVASALAGLDMDMPGDTQVPLLGFSHWMYDLTRSVLNGSVPITRLNDMATRVVATWYKFGQDQDFPHLSFSTNTADAYGDYYAGAWPNSPQGIVNEFVNVQEDHYLVARAVAQDAITLLKNNGSLLPLNNGQTLHIFGTDADVNPDGPNACSDRNCNKGTLGQGWGSGTVQYPYMDAPLGALKKRTENLTYYQTDSWPRNVPAATDDDVAILFISSDSGENTYTVEGNHGDRDASGLSAWYGGDKLVAKAAEHYSNVIVVAHTVGPLIVEPWVDLPSVKAVLFAHLPGQEAGESLTNVLYGDVSPSGHLPYSITHSESDLPDSLSKLVGFSLTQPQDDYSEGLYIDYRHLNKAGVKPRFAFGHGLSYTSFSFDNTTITKVTEMSELPPRRPAKGPVLNYDSPIPDKSEALAPEGFKKIFRYLYSWLQPNEANDAVADRASKTYDYPPGYSTQQKPGVRAGGGQGGNPALWDVAYTIDVVVTNTGTQHSGKAVVQAYLQFPDEIEYDTPIIQLRDFGKTCELAPGEKQTISLSLTRKDLSVWNVHIQDWVVPSLNGRFKIWLGDASDNLHLACFTDVLACEGHLESPV</sequence>
<evidence type="ECO:0000256" key="10">
    <source>
        <dbReference type="ARBA" id="ARBA00023326"/>
    </source>
</evidence>
<evidence type="ECO:0000256" key="12">
    <source>
        <dbReference type="ARBA" id="ARBA00041270"/>
    </source>
</evidence>
<evidence type="ECO:0000256" key="11">
    <source>
        <dbReference type="ARBA" id="ARBA00039577"/>
    </source>
</evidence>
<keyword evidence="9 20" id="KW-0326">Glycosidase</keyword>
<dbReference type="FunFam" id="3.40.50.1700:FF:000003">
    <property type="entry name" value="Probable beta-glucosidase"/>
    <property type="match status" value="1"/>
</dbReference>